<gene>
    <name evidence="1" type="ORF">BaRGS_00026912</name>
</gene>
<protein>
    <submittedName>
        <fullName evidence="1">Uncharacterized protein</fullName>
    </submittedName>
</protein>
<keyword evidence="2" id="KW-1185">Reference proteome</keyword>
<dbReference type="AlphaFoldDB" id="A0ABD0K4N2"/>
<evidence type="ECO:0000313" key="2">
    <source>
        <dbReference type="Proteomes" id="UP001519460"/>
    </source>
</evidence>
<evidence type="ECO:0000313" key="1">
    <source>
        <dbReference type="EMBL" id="KAK7481886.1"/>
    </source>
</evidence>
<reference evidence="1 2" key="1">
    <citation type="journal article" date="2023" name="Sci. Data">
        <title>Genome assembly of the Korean intertidal mud-creeper Batillaria attramentaria.</title>
        <authorList>
            <person name="Patra A.K."/>
            <person name="Ho P.T."/>
            <person name="Jun S."/>
            <person name="Lee S.J."/>
            <person name="Kim Y."/>
            <person name="Won Y.J."/>
        </authorList>
    </citation>
    <scope>NUCLEOTIDE SEQUENCE [LARGE SCALE GENOMIC DNA]</scope>
    <source>
        <strain evidence="1">Wonlab-2016</strain>
    </source>
</reference>
<organism evidence="1 2">
    <name type="scientific">Batillaria attramentaria</name>
    <dbReference type="NCBI Taxonomy" id="370345"/>
    <lineage>
        <taxon>Eukaryota</taxon>
        <taxon>Metazoa</taxon>
        <taxon>Spiralia</taxon>
        <taxon>Lophotrochozoa</taxon>
        <taxon>Mollusca</taxon>
        <taxon>Gastropoda</taxon>
        <taxon>Caenogastropoda</taxon>
        <taxon>Sorbeoconcha</taxon>
        <taxon>Cerithioidea</taxon>
        <taxon>Batillariidae</taxon>
        <taxon>Batillaria</taxon>
    </lineage>
</organism>
<comment type="caution">
    <text evidence="1">The sequence shown here is derived from an EMBL/GenBank/DDBJ whole genome shotgun (WGS) entry which is preliminary data.</text>
</comment>
<proteinExistence type="predicted"/>
<sequence length="93" mass="10245">MSTDMTLHPFQDCVARVHPTYTEQNVHPSTDWVPHKGAIATSSPPQTSLPLAARQRNTLPLIMTQKATQGTAHRHCRVEINLLGDTAFCQTPA</sequence>
<accession>A0ABD0K4N2</accession>
<dbReference type="Proteomes" id="UP001519460">
    <property type="component" value="Unassembled WGS sequence"/>
</dbReference>
<name>A0ABD0K4N2_9CAEN</name>
<dbReference type="EMBL" id="JACVVK020000255">
    <property type="protein sequence ID" value="KAK7481886.1"/>
    <property type="molecule type" value="Genomic_DNA"/>
</dbReference>